<reference evidence="2" key="2">
    <citation type="submission" date="2015-01" db="EMBL/GenBank/DDBJ databases">
        <title>Evolutionary Origins and Diversification of the Mycorrhizal Mutualists.</title>
        <authorList>
            <consortium name="DOE Joint Genome Institute"/>
            <consortium name="Mycorrhizal Genomics Consortium"/>
            <person name="Kohler A."/>
            <person name="Kuo A."/>
            <person name="Nagy L.G."/>
            <person name="Floudas D."/>
            <person name="Copeland A."/>
            <person name="Barry K.W."/>
            <person name="Cichocki N."/>
            <person name="Veneault-Fourrey C."/>
            <person name="LaButti K."/>
            <person name="Lindquist E.A."/>
            <person name="Lipzen A."/>
            <person name="Lundell T."/>
            <person name="Morin E."/>
            <person name="Murat C."/>
            <person name="Riley R."/>
            <person name="Ohm R."/>
            <person name="Sun H."/>
            <person name="Tunlid A."/>
            <person name="Henrissat B."/>
            <person name="Grigoriev I.V."/>
            <person name="Hibbett D.S."/>
            <person name="Martin F."/>
        </authorList>
    </citation>
    <scope>NUCLEOTIDE SEQUENCE [LARGE SCALE GENOMIC DNA]</scope>
    <source>
        <strain evidence="2">LaAM-08-1</strain>
    </source>
</reference>
<evidence type="ECO:0000313" key="1">
    <source>
        <dbReference type="EMBL" id="KIJ99296.1"/>
    </source>
</evidence>
<name>A0A0C9XP09_9AGAR</name>
<dbReference type="HOGENOM" id="CLU_1496443_0_0_1"/>
<sequence>MPGWVPSWVLKDVWPSDCQDSKLLPTDSIQDAIRKNDQKKVLLKLVDIIEYHIMTFLSSKELANAPENHCVPILEVLKPRDGKRYVIIVIPLLRTSLNLPFETVGEVIEFLQQIFEGIRFMHEHRGLSRTQQSDECGGGFHAADPSITPGWRGKAKQCFSRTKRPLQYYWIDFWISASAL</sequence>
<dbReference type="OrthoDB" id="5987198at2759"/>
<proteinExistence type="predicted"/>
<dbReference type="STRING" id="1095629.A0A0C9XP09"/>
<dbReference type="EMBL" id="KN838649">
    <property type="protein sequence ID" value="KIJ99296.1"/>
    <property type="molecule type" value="Genomic_DNA"/>
</dbReference>
<accession>A0A0C9XP09</accession>
<organism evidence="1 2">
    <name type="scientific">Laccaria amethystina LaAM-08-1</name>
    <dbReference type="NCBI Taxonomy" id="1095629"/>
    <lineage>
        <taxon>Eukaryota</taxon>
        <taxon>Fungi</taxon>
        <taxon>Dikarya</taxon>
        <taxon>Basidiomycota</taxon>
        <taxon>Agaricomycotina</taxon>
        <taxon>Agaricomycetes</taxon>
        <taxon>Agaricomycetidae</taxon>
        <taxon>Agaricales</taxon>
        <taxon>Agaricineae</taxon>
        <taxon>Hydnangiaceae</taxon>
        <taxon>Laccaria</taxon>
    </lineage>
</organism>
<gene>
    <name evidence="1" type="ORF">K443DRAFT_8477</name>
</gene>
<dbReference type="AlphaFoldDB" id="A0A0C9XP09"/>
<protein>
    <submittedName>
        <fullName evidence="1">Uncharacterized protein</fullName>
    </submittedName>
</protein>
<keyword evidence="2" id="KW-1185">Reference proteome</keyword>
<dbReference type="Proteomes" id="UP000054477">
    <property type="component" value="Unassembled WGS sequence"/>
</dbReference>
<evidence type="ECO:0000313" key="2">
    <source>
        <dbReference type="Proteomes" id="UP000054477"/>
    </source>
</evidence>
<reference evidence="1 2" key="1">
    <citation type="submission" date="2014-04" db="EMBL/GenBank/DDBJ databases">
        <authorList>
            <consortium name="DOE Joint Genome Institute"/>
            <person name="Kuo A."/>
            <person name="Kohler A."/>
            <person name="Nagy L.G."/>
            <person name="Floudas D."/>
            <person name="Copeland A."/>
            <person name="Barry K.W."/>
            <person name="Cichocki N."/>
            <person name="Veneault-Fourrey C."/>
            <person name="LaButti K."/>
            <person name="Lindquist E.A."/>
            <person name="Lipzen A."/>
            <person name="Lundell T."/>
            <person name="Morin E."/>
            <person name="Murat C."/>
            <person name="Sun H."/>
            <person name="Tunlid A."/>
            <person name="Henrissat B."/>
            <person name="Grigoriev I.V."/>
            <person name="Hibbett D.S."/>
            <person name="Martin F."/>
            <person name="Nordberg H.P."/>
            <person name="Cantor M.N."/>
            <person name="Hua S.X."/>
        </authorList>
    </citation>
    <scope>NUCLEOTIDE SEQUENCE [LARGE SCALE GENOMIC DNA]</scope>
    <source>
        <strain evidence="1 2">LaAM-08-1</strain>
    </source>
</reference>